<gene>
    <name evidence="2" type="ORF">A7456_07605</name>
</gene>
<dbReference type="AlphaFoldDB" id="A0A1B8QRQ1"/>
<reference evidence="2 3" key="1">
    <citation type="submission" date="2016-05" db="EMBL/GenBank/DDBJ databases">
        <title>Draft genome sequence of Moraxella nonliquefaciens CCUG 348T.</title>
        <authorList>
            <person name="Salva-Serra F."/>
            <person name="Engstrom-Jakobsson H."/>
            <person name="Thorell K."/>
            <person name="Gonzales-Siles L."/>
            <person name="Karlsson R."/>
            <person name="Boulund F."/>
            <person name="Engstrand L."/>
            <person name="Kristiansson E."/>
            <person name="Moore E."/>
        </authorList>
    </citation>
    <scope>NUCLEOTIDE SEQUENCE [LARGE SCALE GENOMIC DNA]</scope>
    <source>
        <strain evidence="2 3">CCUG 348</strain>
    </source>
</reference>
<dbReference type="Proteomes" id="UP000092575">
    <property type="component" value="Unassembled WGS sequence"/>
</dbReference>
<evidence type="ECO:0000313" key="3">
    <source>
        <dbReference type="Proteomes" id="UP000092575"/>
    </source>
</evidence>
<organism evidence="2 3">
    <name type="scientific">Moraxella nonliquefaciens</name>
    <dbReference type="NCBI Taxonomy" id="478"/>
    <lineage>
        <taxon>Bacteria</taxon>
        <taxon>Pseudomonadati</taxon>
        <taxon>Pseudomonadota</taxon>
        <taxon>Gammaproteobacteria</taxon>
        <taxon>Moraxellales</taxon>
        <taxon>Moraxellaceae</taxon>
        <taxon>Moraxella</taxon>
    </lineage>
</organism>
<feature type="chain" id="PRO_5008612595" evidence="1">
    <location>
        <begin position="22"/>
        <end position="69"/>
    </location>
</feature>
<sequence>MMYKHIMIVFGLVSFSLTAHADLPLTVDDLLADKNRFRLDTDLSYYNHHKSSMARCVKKCIFVQNPLTT</sequence>
<dbReference type="STRING" id="478.A7456_07605"/>
<evidence type="ECO:0000313" key="2">
    <source>
        <dbReference type="EMBL" id="OBX87024.1"/>
    </source>
</evidence>
<protein>
    <submittedName>
        <fullName evidence="2">Uncharacterized protein</fullName>
    </submittedName>
</protein>
<keyword evidence="1" id="KW-0732">Signal</keyword>
<proteinExistence type="predicted"/>
<evidence type="ECO:0000256" key="1">
    <source>
        <dbReference type="SAM" id="SignalP"/>
    </source>
</evidence>
<feature type="signal peptide" evidence="1">
    <location>
        <begin position="1"/>
        <end position="21"/>
    </location>
</feature>
<dbReference type="EMBL" id="LXTW01000003">
    <property type="protein sequence ID" value="OBX87024.1"/>
    <property type="molecule type" value="Genomic_DNA"/>
</dbReference>
<accession>A0A1B8QRQ1</accession>
<name>A0A1B8QRQ1_MORNO</name>
<comment type="caution">
    <text evidence="2">The sequence shown here is derived from an EMBL/GenBank/DDBJ whole genome shotgun (WGS) entry which is preliminary data.</text>
</comment>